<keyword evidence="3" id="KW-1185">Reference proteome</keyword>
<proteinExistence type="predicted"/>
<evidence type="ECO:0000256" key="1">
    <source>
        <dbReference type="SAM" id="Phobius"/>
    </source>
</evidence>
<evidence type="ECO:0000313" key="3">
    <source>
        <dbReference type="Proteomes" id="UP000235145"/>
    </source>
</evidence>
<evidence type="ECO:0000313" key="2">
    <source>
        <dbReference type="EMBL" id="KAJ0187000.1"/>
    </source>
</evidence>
<dbReference type="Proteomes" id="UP000235145">
    <property type="component" value="Unassembled WGS sequence"/>
</dbReference>
<organism evidence="2 3">
    <name type="scientific">Lactuca sativa</name>
    <name type="common">Garden lettuce</name>
    <dbReference type="NCBI Taxonomy" id="4236"/>
    <lineage>
        <taxon>Eukaryota</taxon>
        <taxon>Viridiplantae</taxon>
        <taxon>Streptophyta</taxon>
        <taxon>Embryophyta</taxon>
        <taxon>Tracheophyta</taxon>
        <taxon>Spermatophyta</taxon>
        <taxon>Magnoliopsida</taxon>
        <taxon>eudicotyledons</taxon>
        <taxon>Gunneridae</taxon>
        <taxon>Pentapetalae</taxon>
        <taxon>asterids</taxon>
        <taxon>campanulids</taxon>
        <taxon>Asterales</taxon>
        <taxon>Asteraceae</taxon>
        <taxon>Cichorioideae</taxon>
        <taxon>Cichorieae</taxon>
        <taxon>Lactucinae</taxon>
        <taxon>Lactuca</taxon>
    </lineage>
</organism>
<dbReference type="AlphaFoldDB" id="A0A9R1WQL6"/>
<keyword evidence="1" id="KW-1133">Transmembrane helix</keyword>
<feature type="transmembrane region" description="Helical" evidence="1">
    <location>
        <begin position="55"/>
        <end position="76"/>
    </location>
</feature>
<dbReference type="EMBL" id="NBSK02000009">
    <property type="protein sequence ID" value="KAJ0187000.1"/>
    <property type="molecule type" value="Genomic_DNA"/>
</dbReference>
<keyword evidence="1" id="KW-0472">Membrane</keyword>
<protein>
    <submittedName>
        <fullName evidence="2">Uncharacterized protein</fullName>
    </submittedName>
</protein>
<comment type="caution">
    <text evidence="2">The sequence shown here is derived from an EMBL/GenBank/DDBJ whole genome shotgun (WGS) entry which is preliminary data.</text>
</comment>
<accession>A0A9R1WQL6</accession>
<reference evidence="2 3" key="1">
    <citation type="journal article" date="2017" name="Nat. Commun.">
        <title>Genome assembly with in vitro proximity ligation data and whole-genome triplication in lettuce.</title>
        <authorList>
            <person name="Reyes-Chin-Wo S."/>
            <person name="Wang Z."/>
            <person name="Yang X."/>
            <person name="Kozik A."/>
            <person name="Arikit S."/>
            <person name="Song C."/>
            <person name="Xia L."/>
            <person name="Froenicke L."/>
            <person name="Lavelle D.O."/>
            <person name="Truco M.J."/>
            <person name="Xia R."/>
            <person name="Zhu S."/>
            <person name="Xu C."/>
            <person name="Xu H."/>
            <person name="Xu X."/>
            <person name="Cox K."/>
            <person name="Korf I."/>
            <person name="Meyers B.C."/>
            <person name="Michelmore R.W."/>
        </authorList>
    </citation>
    <scope>NUCLEOTIDE SEQUENCE [LARGE SCALE GENOMIC DNA]</scope>
    <source>
        <strain evidence="3">cv. Salinas</strain>
        <tissue evidence="2">Seedlings</tissue>
    </source>
</reference>
<keyword evidence="1" id="KW-0812">Transmembrane</keyword>
<name>A0A9R1WQL6_LACSA</name>
<sequence length="105" mass="12183">MFLKELEKGICHEFESNYIYIVWLVGNEIGINSKFCLADSKWNCNPCKMTELPPFLFVLFNFTLFSILHLSIRIGYGGRWWWWWWMGGNGGDNGGGGGGHGGWWW</sequence>
<gene>
    <name evidence="2" type="ORF">LSAT_V11C900486350</name>
</gene>